<gene>
    <name evidence="2" type="ORF">IX84_02975</name>
</gene>
<evidence type="ECO:0000313" key="2">
    <source>
        <dbReference type="EMBL" id="KGE89308.1"/>
    </source>
</evidence>
<feature type="transmembrane region" description="Helical" evidence="1">
    <location>
        <begin position="21"/>
        <end position="42"/>
    </location>
</feature>
<keyword evidence="3" id="KW-1185">Reference proteome</keyword>
<dbReference type="Pfam" id="PF19578">
    <property type="entry name" value="DUF6090"/>
    <property type="match status" value="1"/>
</dbReference>
<dbReference type="EMBL" id="JPOS01000010">
    <property type="protein sequence ID" value="KGE89308.1"/>
    <property type="molecule type" value="Genomic_DNA"/>
</dbReference>
<sequence>MIKFFRKIRQQLIAEKRVSQYLLYALGEIVLVVAGILIALAINNSNEQRLTRNKEQVYLKGLQEEFKVSQYKLKNLIALNQQNAEGARTLLRFMSDSTTLTDEAAFSKLIYSTLAYDIAFNPNNSLLNEMINSGSLRDLSNPELRRRLTNWMATVEDVARQEQDQEQERKRILNTFLSDRYSIRTVLEQAGQTADGLDLSPSAQPHSNLALLQSKSFENHLLLFLLACAGTTDTHYLPLMEELEAILELIHREIEN</sequence>
<proteinExistence type="predicted"/>
<keyword evidence="1" id="KW-0472">Membrane</keyword>
<keyword evidence="1" id="KW-0812">Transmembrane</keyword>
<dbReference type="Proteomes" id="UP000029736">
    <property type="component" value="Unassembled WGS sequence"/>
</dbReference>
<dbReference type="RefSeq" id="WP_044216390.1">
    <property type="nucleotide sequence ID" value="NZ_JBKAGJ010000024.1"/>
</dbReference>
<organism evidence="2 3">
    <name type="scientific">Phaeodactylibacter xiamenensis</name>
    <dbReference type="NCBI Taxonomy" id="1524460"/>
    <lineage>
        <taxon>Bacteria</taxon>
        <taxon>Pseudomonadati</taxon>
        <taxon>Bacteroidota</taxon>
        <taxon>Saprospiria</taxon>
        <taxon>Saprospirales</taxon>
        <taxon>Haliscomenobacteraceae</taxon>
        <taxon>Phaeodactylibacter</taxon>
    </lineage>
</organism>
<reference evidence="2 3" key="1">
    <citation type="journal article" date="2014" name="Int. J. Syst. Evol. Microbiol.">
        <title>Phaeodactylibacter xiamenensis gen. nov., sp. nov., a member of the family Saprospiraceae isolated from the marine alga Phaeodactylum tricornutum.</title>
        <authorList>
            <person name="Chen Z.Jr."/>
            <person name="Lei X."/>
            <person name="Lai Q."/>
            <person name="Li Y."/>
            <person name="Zhang B."/>
            <person name="Zhang J."/>
            <person name="Zhang H."/>
            <person name="Yang L."/>
            <person name="Zheng W."/>
            <person name="Tian Y."/>
            <person name="Yu Z."/>
            <person name="Xu H.Jr."/>
            <person name="Zheng T."/>
        </authorList>
    </citation>
    <scope>NUCLEOTIDE SEQUENCE [LARGE SCALE GENOMIC DNA]</scope>
    <source>
        <strain evidence="2 3">KD52</strain>
    </source>
</reference>
<name>A0A098SCE9_9BACT</name>
<keyword evidence="1" id="KW-1133">Transmembrane helix</keyword>
<evidence type="ECO:0000313" key="3">
    <source>
        <dbReference type="Proteomes" id="UP000029736"/>
    </source>
</evidence>
<dbReference type="AlphaFoldDB" id="A0A098SCE9"/>
<dbReference type="InterPro" id="IPR045749">
    <property type="entry name" value="DUF6090"/>
</dbReference>
<dbReference type="OrthoDB" id="821805at2"/>
<dbReference type="STRING" id="1524460.IX84_02975"/>
<evidence type="ECO:0000256" key="1">
    <source>
        <dbReference type="SAM" id="Phobius"/>
    </source>
</evidence>
<protein>
    <submittedName>
        <fullName evidence="2">Uncharacterized protein</fullName>
    </submittedName>
</protein>
<accession>A0A098SCE9</accession>
<comment type="caution">
    <text evidence="2">The sequence shown here is derived from an EMBL/GenBank/DDBJ whole genome shotgun (WGS) entry which is preliminary data.</text>
</comment>